<dbReference type="SUPFAM" id="SSF46955">
    <property type="entry name" value="Putative DNA-binding domain"/>
    <property type="match status" value="2"/>
</dbReference>
<dbReference type="PANTHER" id="PTHR30204:SF93">
    <property type="entry name" value="HTH MERR-TYPE DOMAIN-CONTAINING PROTEIN"/>
    <property type="match status" value="1"/>
</dbReference>
<dbReference type="STRING" id="1352936.M878_02775"/>
<dbReference type="HOGENOM" id="CLU_080407_0_0_11"/>
<dbReference type="GO" id="GO:0003700">
    <property type="term" value="F:DNA-binding transcription factor activity"/>
    <property type="evidence" value="ECO:0007669"/>
    <property type="project" value="InterPro"/>
</dbReference>
<dbReference type="Proteomes" id="UP000017984">
    <property type="component" value="Chromosome"/>
</dbReference>
<name>V6KXV4_STRRC</name>
<dbReference type="Gene3D" id="1.10.1660.10">
    <property type="match status" value="2"/>
</dbReference>
<reference evidence="3 4" key="1">
    <citation type="journal article" date="2014" name="Genome Announc.">
        <title>Draft Genome Sequence of Streptomyces roseochromogenes subsp. oscitans DS 12.976, Producer of the Aminocoumarin Antibiotic Clorobiocin.</title>
        <authorList>
            <person name="Ruckert C."/>
            <person name="Kalinowski J."/>
            <person name="Heide L."/>
            <person name="Apel A.K."/>
        </authorList>
    </citation>
    <scope>NUCLEOTIDE SEQUENCE [LARGE SCALE GENOMIC DNA]</scope>
    <source>
        <strain evidence="3 4">DS 12.976</strain>
    </source>
</reference>
<gene>
    <name evidence="3" type="ORF">M878_02775</name>
</gene>
<dbReference type="PANTHER" id="PTHR30204">
    <property type="entry name" value="REDOX-CYCLING DRUG-SENSING TRANSCRIPTIONAL ACTIVATOR SOXR"/>
    <property type="match status" value="1"/>
</dbReference>
<evidence type="ECO:0000256" key="1">
    <source>
        <dbReference type="ARBA" id="ARBA00023125"/>
    </source>
</evidence>
<dbReference type="InterPro" id="IPR009061">
    <property type="entry name" value="DNA-bd_dom_put_sf"/>
</dbReference>
<dbReference type="GO" id="GO:0003677">
    <property type="term" value="F:DNA binding"/>
    <property type="evidence" value="ECO:0007669"/>
    <property type="project" value="UniProtKB-KW"/>
</dbReference>
<dbReference type="CDD" id="cd04772">
    <property type="entry name" value="HTH_TioE_rpt1"/>
    <property type="match status" value="1"/>
</dbReference>
<comment type="caution">
    <text evidence="3">The sequence shown here is derived from an EMBL/GenBank/DDBJ whole genome shotgun (WGS) entry which is preliminary data.</text>
</comment>
<proteinExistence type="predicted"/>
<dbReference type="Pfam" id="PF13411">
    <property type="entry name" value="MerR_1"/>
    <property type="match status" value="1"/>
</dbReference>
<dbReference type="Pfam" id="PF00376">
    <property type="entry name" value="MerR"/>
    <property type="match status" value="1"/>
</dbReference>
<keyword evidence="4" id="KW-1185">Reference proteome</keyword>
<sequence>MITLRPTDLAREHGISTQAVRNYERHGFLPPAERTPSGYRIYTEVHAAALRAYLSLVPAYGYAAGGQVMAALHRDDLDEALTLIDRGHSQLLRDRDTLDAVRTAVRHLTAESAAAPVPAPGAGTRTVGELAHQLGVTPATLRNWEGAGILTPARDRATGYRVFHADDIRDAELAHLLRRGGYLLEHIATVVQQIRTAGGTDALAASLDAWQHRLTARGRAMLHAATYLSAYLKHVETENDGSGCRTSTAPHQHR</sequence>
<dbReference type="CDD" id="cd04773">
    <property type="entry name" value="HTH_TioE_rpt2"/>
    <property type="match status" value="1"/>
</dbReference>
<dbReference type="InterPro" id="IPR047057">
    <property type="entry name" value="MerR_fam"/>
</dbReference>
<accession>V6KXV4</accession>
<dbReference type="PATRIC" id="fig|1352936.5.peg.612"/>
<keyword evidence="1" id="KW-0238">DNA-binding</keyword>
<evidence type="ECO:0000313" key="3">
    <source>
        <dbReference type="EMBL" id="EST36251.1"/>
    </source>
</evidence>
<dbReference type="AlphaFoldDB" id="V6KXV4"/>
<dbReference type="PROSITE" id="PS50937">
    <property type="entry name" value="HTH_MERR_2"/>
    <property type="match status" value="2"/>
</dbReference>
<feature type="domain" description="HTH merR-type" evidence="2">
    <location>
        <begin position="3"/>
        <end position="51"/>
    </location>
</feature>
<dbReference type="PROSITE" id="PS00552">
    <property type="entry name" value="HTH_MERR_1"/>
    <property type="match status" value="1"/>
</dbReference>
<dbReference type="EMBL" id="AWQX01000018">
    <property type="protein sequence ID" value="EST36251.1"/>
    <property type="molecule type" value="Genomic_DNA"/>
</dbReference>
<organism evidence="3 4">
    <name type="scientific">Streptomyces roseochromogenus subsp. oscitans DS 12.976</name>
    <dbReference type="NCBI Taxonomy" id="1352936"/>
    <lineage>
        <taxon>Bacteria</taxon>
        <taxon>Bacillati</taxon>
        <taxon>Actinomycetota</taxon>
        <taxon>Actinomycetes</taxon>
        <taxon>Kitasatosporales</taxon>
        <taxon>Streptomycetaceae</taxon>
        <taxon>Streptomyces</taxon>
    </lineage>
</organism>
<protein>
    <recommendedName>
        <fullName evidence="2">HTH merR-type domain-containing protein</fullName>
    </recommendedName>
</protein>
<feature type="domain" description="HTH merR-type" evidence="2">
    <location>
        <begin position="126"/>
        <end position="193"/>
    </location>
</feature>
<evidence type="ECO:0000259" key="2">
    <source>
        <dbReference type="PROSITE" id="PS50937"/>
    </source>
</evidence>
<dbReference type="OrthoDB" id="3826383at2"/>
<dbReference type="SMART" id="SM00422">
    <property type="entry name" value="HTH_MERR"/>
    <property type="match status" value="2"/>
</dbReference>
<dbReference type="RefSeq" id="WP_023544580.1">
    <property type="nucleotide sequence ID" value="NZ_CM002285.1"/>
</dbReference>
<evidence type="ECO:0000313" key="4">
    <source>
        <dbReference type="Proteomes" id="UP000017984"/>
    </source>
</evidence>
<dbReference type="InterPro" id="IPR000551">
    <property type="entry name" value="MerR-type_HTH_dom"/>
</dbReference>